<accession>A0ABN0U7X4</accession>
<proteinExistence type="predicted"/>
<dbReference type="Pfam" id="PF00702">
    <property type="entry name" value="Hydrolase"/>
    <property type="match status" value="1"/>
</dbReference>
<dbReference type="Proteomes" id="UP001500416">
    <property type="component" value="Unassembled WGS sequence"/>
</dbReference>
<dbReference type="InterPro" id="IPR023214">
    <property type="entry name" value="HAD_sf"/>
</dbReference>
<dbReference type="SFLD" id="SFLDG01129">
    <property type="entry name" value="C1.5:_HAD__Beta-PGM__Phosphata"/>
    <property type="match status" value="1"/>
</dbReference>
<gene>
    <name evidence="1" type="ORF">GCM10010492_46050</name>
</gene>
<dbReference type="SFLD" id="SFLDS00003">
    <property type="entry name" value="Haloacid_Dehalogenase"/>
    <property type="match status" value="1"/>
</dbReference>
<keyword evidence="2" id="KW-1185">Reference proteome</keyword>
<dbReference type="PANTHER" id="PTHR43611">
    <property type="entry name" value="ALPHA-D-GLUCOSE 1-PHOSPHATE PHOSPHATASE"/>
    <property type="match status" value="1"/>
</dbReference>
<protein>
    <recommendedName>
        <fullName evidence="3">Hydrolase of the HAD superfamily</fullName>
    </recommendedName>
</protein>
<evidence type="ECO:0008006" key="3">
    <source>
        <dbReference type="Google" id="ProtNLM"/>
    </source>
</evidence>
<sequence>MTLLLLDLDGVVRQFGPDAPIEDAHGLPRGTLAQVAFSLATPALLGEVPDESWRAAIRAALATRIGPTAATSAVHAWTRPGRVIPEALPLIREARTRSTVGLLSNATTKSFNDLTLLNLTAEFDAIVLSCELGAIKPTPEAYLKTLDLLGFAPQDTVFCDDNADNAAGARAVGMDGVHTPNPAALRAALRERGLVVD</sequence>
<evidence type="ECO:0000313" key="1">
    <source>
        <dbReference type="EMBL" id="GAA0241637.1"/>
    </source>
</evidence>
<dbReference type="Gene3D" id="3.40.50.1000">
    <property type="entry name" value="HAD superfamily/HAD-like"/>
    <property type="match status" value="1"/>
</dbReference>
<dbReference type="InterPro" id="IPR006439">
    <property type="entry name" value="HAD-SF_hydro_IA"/>
</dbReference>
<dbReference type="EMBL" id="BAAABU010000010">
    <property type="protein sequence ID" value="GAA0241637.1"/>
    <property type="molecule type" value="Genomic_DNA"/>
</dbReference>
<evidence type="ECO:0000313" key="2">
    <source>
        <dbReference type="Proteomes" id="UP001500416"/>
    </source>
</evidence>
<dbReference type="InterPro" id="IPR036412">
    <property type="entry name" value="HAD-like_sf"/>
</dbReference>
<organism evidence="1 2">
    <name type="scientific">Saccharothrix mutabilis subsp. mutabilis</name>
    <dbReference type="NCBI Taxonomy" id="66855"/>
    <lineage>
        <taxon>Bacteria</taxon>
        <taxon>Bacillati</taxon>
        <taxon>Actinomycetota</taxon>
        <taxon>Actinomycetes</taxon>
        <taxon>Pseudonocardiales</taxon>
        <taxon>Pseudonocardiaceae</taxon>
        <taxon>Saccharothrix</taxon>
    </lineage>
</organism>
<dbReference type="RefSeq" id="WP_343935923.1">
    <property type="nucleotide sequence ID" value="NZ_BAAABU010000010.1"/>
</dbReference>
<reference evidence="1 2" key="1">
    <citation type="journal article" date="2019" name="Int. J. Syst. Evol. Microbiol.">
        <title>The Global Catalogue of Microorganisms (GCM) 10K type strain sequencing project: providing services to taxonomists for standard genome sequencing and annotation.</title>
        <authorList>
            <consortium name="The Broad Institute Genomics Platform"/>
            <consortium name="The Broad Institute Genome Sequencing Center for Infectious Disease"/>
            <person name="Wu L."/>
            <person name="Ma J."/>
        </authorList>
    </citation>
    <scope>NUCLEOTIDE SEQUENCE [LARGE SCALE GENOMIC DNA]</scope>
    <source>
        <strain evidence="1 2">JCM 3380</strain>
    </source>
</reference>
<comment type="caution">
    <text evidence="1">The sequence shown here is derived from an EMBL/GenBank/DDBJ whole genome shotgun (WGS) entry which is preliminary data.</text>
</comment>
<dbReference type="PRINTS" id="PR00413">
    <property type="entry name" value="HADHALOGNASE"/>
</dbReference>
<dbReference type="PANTHER" id="PTHR43611:SF3">
    <property type="entry name" value="FLAVIN MONONUCLEOTIDE HYDROLASE 1, CHLOROPLATIC"/>
    <property type="match status" value="1"/>
</dbReference>
<dbReference type="SUPFAM" id="SSF56784">
    <property type="entry name" value="HAD-like"/>
    <property type="match status" value="1"/>
</dbReference>
<name>A0ABN0U7X4_9PSEU</name>
<dbReference type="NCBIfam" id="TIGR01509">
    <property type="entry name" value="HAD-SF-IA-v3"/>
    <property type="match status" value="1"/>
</dbReference>